<comment type="caution">
    <text evidence="7">The sequence shown here is derived from an EMBL/GenBank/DDBJ whole genome shotgun (WGS) entry which is preliminary data.</text>
</comment>
<gene>
    <name evidence="7" type="ORF">TIFTF001_000428</name>
</gene>
<evidence type="ECO:0000256" key="6">
    <source>
        <dbReference type="SAM" id="MobiDB-lite"/>
    </source>
</evidence>
<keyword evidence="2" id="KW-0805">Transcription regulation</keyword>
<dbReference type="AlphaFoldDB" id="A0AA87YXE8"/>
<evidence type="ECO:0000313" key="8">
    <source>
        <dbReference type="Proteomes" id="UP001187192"/>
    </source>
</evidence>
<feature type="compositionally biased region" description="Polar residues" evidence="6">
    <location>
        <begin position="1"/>
        <end position="12"/>
    </location>
</feature>
<feature type="region of interest" description="Disordered" evidence="6">
    <location>
        <begin position="95"/>
        <end position="128"/>
    </location>
</feature>
<keyword evidence="4" id="KW-0539">Nucleus</keyword>
<feature type="short sequence motif" description="VHIID" evidence="5">
    <location>
        <begin position="440"/>
        <end position="444"/>
    </location>
</feature>
<dbReference type="GO" id="GO:0005634">
    <property type="term" value="C:nucleus"/>
    <property type="evidence" value="ECO:0007669"/>
    <property type="project" value="UniProtKB-SubCell"/>
</dbReference>
<evidence type="ECO:0008006" key="9">
    <source>
        <dbReference type="Google" id="ProtNLM"/>
    </source>
</evidence>
<accession>A0AA87YXE8</accession>
<name>A0AA87YXE8_FICCA</name>
<feature type="compositionally biased region" description="Basic and acidic residues" evidence="6">
    <location>
        <begin position="250"/>
        <end position="262"/>
    </location>
</feature>
<feature type="region of interest" description="Disordered" evidence="6">
    <location>
        <begin position="300"/>
        <end position="324"/>
    </location>
</feature>
<dbReference type="PROSITE" id="PS50985">
    <property type="entry name" value="GRAS"/>
    <property type="match status" value="1"/>
</dbReference>
<keyword evidence="8" id="KW-1185">Reference proteome</keyword>
<evidence type="ECO:0000256" key="1">
    <source>
        <dbReference type="ARBA" id="ARBA00004123"/>
    </source>
</evidence>
<evidence type="ECO:0000256" key="3">
    <source>
        <dbReference type="ARBA" id="ARBA00023163"/>
    </source>
</evidence>
<dbReference type="PANTHER" id="PTHR31636">
    <property type="entry name" value="OSJNBA0084A10.13 PROTEIN-RELATED"/>
    <property type="match status" value="1"/>
</dbReference>
<feature type="compositionally biased region" description="Polar residues" evidence="6">
    <location>
        <begin position="105"/>
        <end position="116"/>
    </location>
</feature>
<dbReference type="Proteomes" id="UP001187192">
    <property type="component" value="Unassembled WGS sequence"/>
</dbReference>
<dbReference type="InterPro" id="IPR005202">
    <property type="entry name" value="TF_GRAS"/>
</dbReference>
<comment type="caution">
    <text evidence="5">Lacks conserved residue(s) required for the propagation of feature annotation.</text>
</comment>
<evidence type="ECO:0000256" key="2">
    <source>
        <dbReference type="ARBA" id="ARBA00023015"/>
    </source>
</evidence>
<feature type="region of interest" description="Leucine repeat I (LRI)" evidence="5">
    <location>
        <begin position="330"/>
        <end position="390"/>
    </location>
</feature>
<dbReference type="EMBL" id="BTGU01000001">
    <property type="protein sequence ID" value="GMN24137.1"/>
    <property type="molecule type" value="Genomic_DNA"/>
</dbReference>
<keyword evidence="3" id="KW-0804">Transcription</keyword>
<comment type="subcellular location">
    <subcellularLocation>
        <location evidence="1">Nucleus</location>
    </subcellularLocation>
</comment>
<reference evidence="7" key="1">
    <citation type="submission" date="2023-07" db="EMBL/GenBank/DDBJ databases">
        <title>draft genome sequence of fig (Ficus carica).</title>
        <authorList>
            <person name="Takahashi T."/>
            <person name="Nishimura K."/>
        </authorList>
    </citation>
    <scope>NUCLEOTIDE SEQUENCE</scope>
</reference>
<evidence type="ECO:0000256" key="5">
    <source>
        <dbReference type="PROSITE-ProRule" id="PRU01191"/>
    </source>
</evidence>
<evidence type="ECO:0000313" key="7">
    <source>
        <dbReference type="EMBL" id="GMN24137.1"/>
    </source>
</evidence>
<feature type="region of interest" description="Disordered" evidence="6">
    <location>
        <begin position="1"/>
        <end position="56"/>
    </location>
</feature>
<comment type="similarity">
    <text evidence="5">Belongs to the GRAS family.</text>
</comment>
<feature type="region of interest" description="Leucine repeat II (LRII)" evidence="5">
    <location>
        <begin position="490"/>
        <end position="522"/>
    </location>
</feature>
<proteinExistence type="inferred from homology"/>
<feature type="region of interest" description="SAW" evidence="5">
    <location>
        <begin position="628"/>
        <end position="703"/>
    </location>
</feature>
<feature type="region of interest" description="VHIID" evidence="5">
    <location>
        <begin position="409"/>
        <end position="474"/>
    </location>
</feature>
<protein>
    <recommendedName>
        <fullName evidence="9">Scarecrow-like protein 14</fullName>
    </recommendedName>
</protein>
<evidence type="ECO:0000256" key="4">
    <source>
        <dbReference type="ARBA" id="ARBA00023242"/>
    </source>
</evidence>
<sequence length="705" mass="78661">MEENVLQVSNLRFDSDLGGHSSSIDVVKLSDYSSMDPDPNFASEGDSPSDDGDFSDTVLKDINQMLMEEDMEAKPCMFHDPLALQAAEKSLYDALGEKYPPSPNQQPLCSADQSAESPEDGFSGNASDSSAGISVNSFSAFVDPVDYNPSAVQNPVPASFVFQSSSRSYNSISELLVPNSSGENELMLQFKRGLEEGSKFLPKASQLVIDLETYDLSPESKGKKVSDLLVKVEKDEGDDSPSGFRGRKYHEREESGLEDGRSNKQLAVYTEETEISELFDKVLLCNPGCTVNESYWENEANKPAQQGGRSNGTSGGKTHSKIQDNNKEVVDLRTLLISCAQAVSANDVRTANELLKQIRQHSSPFGDGSQRLAHCLANGLEARLAGTGSEIYATLTSKITSAADMLKIYQAYISICPFKKIATSFANQMIGKAAEKATTLHIIDFGILYGFQWPAFIHCLSRRSGGRPKLRITGIDLPQHGFRPAERVQETGHRLERYCERFGVPFEYNAIAKTWETIQVEDFKIERNEVLAVNCLLRFKNLLDETVVTNSPRDAVLKLIRKIKPDIFVHAIVNGAYNSPFFVTRFREALFNFSSWFDIADATLAHEDPMRLMFEKEFLGREVINVVACEGSERVERPETYKQWQVRNMRAGFRQLPLDPELVKKSKDKVKRGYHSDFVVEKDGNWMLQGWKGRVLQASSCWVPA</sequence>
<feature type="region of interest" description="Disordered" evidence="6">
    <location>
        <begin position="232"/>
        <end position="264"/>
    </location>
</feature>
<organism evidence="7 8">
    <name type="scientific">Ficus carica</name>
    <name type="common">Common fig</name>
    <dbReference type="NCBI Taxonomy" id="3494"/>
    <lineage>
        <taxon>Eukaryota</taxon>
        <taxon>Viridiplantae</taxon>
        <taxon>Streptophyta</taxon>
        <taxon>Embryophyta</taxon>
        <taxon>Tracheophyta</taxon>
        <taxon>Spermatophyta</taxon>
        <taxon>Magnoliopsida</taxon>
        <taxon>eudicotyledons</taxon>
        <taxon>Gunneridae</taxon>
        <taxon>Pentapetalae</taxon>
        <taxon>rosids</taxon>
        <taxon>fabids</taxon>
        <taxon>Rosales</taxon>
        <taxon>Moraceae</taxon>
        <taxon>Ficeae</taxon>
        <taxon>Ficus</taxon>
    </lineage>
</organism>
<dbReference type="Pfam" id="PF03514">
    <property type="entry name" value="GRAS"/>
    <property type="match status" value="1"/>
</dbReference>